<dbReference type="InterPro" id="IPR036640">
    <property type="entry name" value="ABC1_TM_sf"/>
</dbReference>
<dbReference type="GO" id="GO:0015421">
    <property type="term" value="F:ABC-type oligopeptide transporter activity"/>
    <property type="evidence" value="ECO:0007669"/>
    <property type="project" value="TreeGrafter"/>
</dbReference>
<dbReference type="PROSITE" id="PS00211">
    <property type="entry name" value="ABC_TRANSPORTER_1"/>
    <property type="match status" value="2"/>
</dbReference>
<comment type="subcellular location">
    <subcellularLocation>
        <location evidence="1">Endomembrane system</location>
        <topology evidence="1">Multi-pass membrane protein</topology>
    </subcellularLocation>
</comment>
<feature type="transmembrane region" description="Helical" evidence="12">
    <location>
        <begin position="770"/>
        <end position="795"/>
    </location>
</feature>
<evidence type="ECO:0000256" key="7">
    <source>
        <dbReference type="ARBA" id="ARBA00022840"/>
    </source>
</evidence>
<dbReference type="GO" id="GO:0005524">
    <property type="term" value="F:ATP binding"/>
    <property type="evidence" value="ECO:0007669"/>
    <property type="project" value="UniProtKB-KW"/>
</dbReference>
<dbReference type="GO" id="GO:0090374">
    <property type="term" value="P:oligopeptide export from mitochondrion"/>
    <property type="evidence" value="ECO:0007669"/>
    <property type="project" value="TreeGrafter"/>
</dbReference>
<dbReference type="Pfam" id="PF00005">
    <property type="entry name" value="ABC_tran"/>
    <property type="match status" value="2"/>
</dbReference>
<evidence type="ECO:0000256" key="9">
    <source>
        <dbReference type="ARBA" id="ARBA00022989"/>
    </source>
</evidence>
<dbReference type="GeneID" id="87923954"/>
<feature type="transmembrane region" description="Helical" evidence="12">
    <location>
        <begin position="204"/>
        <end position="223"/>
    </location>
</feature>
<feature type="transmembrane region" description="Helical" evidence="12">
    <location>
        <begin position="987"/>
        <end position="1008"/>
    </location>
</feature>
<feature type="transmembrane region" description="Helical" evidence="12">
    <location>
        <begin position="956"/>
        <end position="975"/>
    </location>
</feature>
<evidence type="ECO:0000256" key="12">
    <source>
        <dbReference type="SAM" id="Phobius"/>
    </source>
</evidence>
<evidence type="ECO:0000256" key="11">
    <source>
        <dbReference type="SAM" id="MobiDB-lite"/>
    </source>
</evidence>
<dbReference type="InterPro" id="IPR003593">
    <property type="entry name" value="AAA+_ATPase"/>
</dbReference>
<dbReference type="InterPro" id="IPR027417">
    <property type="entry name" value="P-loop_NTPase"/>
</dbReference>
<feature type="domain" description="ABC transmembrane type-1" evidence="14">
    <location>
        <begin position="726"/>
        <end position="1016"/>
    </location>
</feature>
<dbReference type="InterPro" id="IPR003439">
    <property type="entry name" value="ABC_transporter-like_ATP-bd"/>
</dbReference>
<keyword evidence="10 12" id="KW-0472">Membrane</keyword>
<feature type="transmembrane region" description="Helical" evidence="12">
    <location>
        <begin position="229"/>
        <end position="248"/>
    </location>
</feature>
<keyword evidence="5 12" id="KW-0812">Transmembrane</keyword>
<dbReference type="PROSITE" id="PS50893">
    <property type="entry name" value="ABC_TRANSPORTER_2"/>
    <property type="match status" value="2"/>
</dbReference>
<feature type="compositionally biased region" description="Basic and acidic residues" evidence="11">
    <location>
        <begin position="9"/>
        <end position="18"/>
    </location>
</feature>
<dbReference type="InterPro" id="IPR011527">
    <property type="entry name" value="ABC1_TM_dom"/>
</dbReference>
<comment type="caution">
    <text evidence="15">The sequence shown here is derived from an EMBL/GenBank/DDBJ whole genome shotgun (WGS) entry which is preliminary data.</text>
</comment>
<feature type="region of interest" description="Disordered" evidence="11">
    <location>
        <begin position="654"/>
        <end position="698"/>
    </location>
</feature>
<feature type="domain" description="ABC transporter" evidence="13">
    <location>
        <begin position="1051"/>
        <end position="1291"/>
    </location>
</feature>
<dbReference type="FunFam" id="3.40.50.300:FF:000913">
    <property type="entry name" value="ABC multidrug transporter SitT"/>
    <property type="match status" value="1"/>
</dbReference>
<name>A0AAE1IAY7_9HYPO</name>
<dbReference type="PANTHER" id="PTHR43394">
    <property type="entry name" value="ATP-DEPENDENT PERMEASE MDL1, MITOCHONDRIAL"/>
    <property type="match status" value="1"/>
</dbReference>
<dbReference type="FunFam" id="3.40.50.300:FF:000140">
    <property type="entry name" value="Lipid A export ATP-binding/permease protein MsbA"/>
    <property type="match status" value="1"/>
</dbReference>
<dbReference type="PANTHER" id="PTHR43394:SF1">
    <property type="entry name" value="ATP-BINDING CASSETTE SUB-FAMILY B MEMBER 10, MITOCHONDRIAL"/>
    <property type="match status" value="1"/>
</dbReference>
<evidence type="ECO:0000256" key="2">
    <source>
        <dbReference type="ARBA" id="ARBA00006493"/>
    </source>
</evidence>
<proteinExistence type="inferred from homology"/>
<dbReference type="CDD" id="cd03249">
    <property type="entry name" value="ABC_MTABC3_MDL1_MDL2"/>
    <property type="match status" value="1"/>
</dbReference>
<sequence>MAGSPPEARNGEKTDHTVADATVPQDGSTETEKRSDGDDSSNTITTAEQTFLSEQLRFDDVKLSFFGIYSYASWIDIIIVIICSICAVIAGAIIPVTPIISSRIILAFSKAEAQGSDLRPLVDQYTLYYVYIMIAALVTWFVSTAGFNFTGARITRTIKKTYFAAVLRQNMAVFDDKGAGEILSHLTDDTMAIQNAISSKLSQTISAGGTLVGTVAVCFSLDWLLTFELIWSLILGYAVLYLGGKVTVRYSSRSMEASSAGSAVVEEALSSIKTTTALGMQNHIHSTYMAFLGKASKNGFILGSMNAGMLAVCVASGYFNVALAFWQGSRRLTDAKTSFTAVVTIAMVTKAAAFCVLSVGSNMEIFAMAVAGTRRLARMTHRVSPIDSSDEKGLSPDQFNSTMELRNVKHVYPCRPNTVVLDDVSVVFPSGRTTAIVGHSGSGKSSISNMLLRFYDPLAGRILLDGKDLSTYQTRWLRQQIAVVKQESFMFNKSVYDNIKIGLTGPRWATVSDDDKDKAIYKAAEIAQADDFVRKLPQGYETIVGTRGSRLSGGQLQRIAIARALVNDPNILILDEATSALDGKTEAKLLSAMTGENRQRTTIVIAHRLSTIREADNIVVLNAGRVVESGKHDDLMAAQSFYYELVKAQDLDHDEQPTDDEILDEKRDSLSSSVAKVDVEKDQNDDEGQTGASSDAETKDDAVSSSVFSMMVFIFKLNKGEWHWLILGLIFCVIAGGEEPASAVLFGKAISAISQSSGNSADTIRSQAGFYSWMFFLLAFVMLIACAAQGIAFAFSSEHLTTRVRSLALQQYLRMDVAYFDKKENSAAALSGFLSGATRDLTGLSGSALGIILICISTLISGIVVSLALGWKLALVCLSVIPLMMGGGYFGVWLVGDFEKKNELFANRTAEFAGETLHGIQTIAALTREQTALDEFHETLQASKTKALAANLQASLMYALTQTAYYACMALSFWYGGRLILRGEYSLFQVIAVQSAMLLSGYSAGMIFSWTPNIGSAKQAAASLQRLLAQKSAIDPSSPNGAKADAIQGQIEFNSVSFAYPSRPDHPALKNLSFKIPSGANVAFVGTTGSGKSTIVSLIERFYDPTSGSVLVDSKPIHSYKMSEYRKSIGLVSQEPNLYSGTIKMNLTVGLDDEDVKPSDAAIEAACKEANIYEFISSLPDGLNTEVGSGGNQLSVGQKQRIVLARALLRQPKILLLDEATSALDSQSESLIQQTLEKVKKNRTTITIAHRLSTIVKADKIYVLSEGNIVESGTHPQLMALKGSYYGLYTASKSGQTL</sequence>
<gene>
    <name evidence="15" type="ORF">Triagg1_9126</name>
</gene>
<dbReference type="GO" id="GO:0016887">
    <property type="term" value="F:ATP hydrolysis activity"/>
    <property type="evidence" value="ECO:0007669"/>
    <property type="project" value="InterPro"/>
</dbReference>
<reference evidence="15" key="1">
    <citation type="submission" date="2023-11" db="EMBL/GenBank/DDBJ databases">
        <title>The genome sequences of three competitors of mushroom-forming fungi.</title>
        <authorList>
            <person name="Beijen E."/>
            <person name="Ohm R.A."/>
        </authorList>
    </citation>
    <scope>NUCLEOTIDE SEQUENCE</scope>
    <source>
        <strain evidence="15">CBS 100526</strain>
    </source>
</reference>
<evidence type="ECO:0000256" key="4">
    <source>
        <dbReference type="ARBA" id="ARBA00022448"/>
    </source>
</evidence>
<dbReference type="GO" id="GO:0012505">
    <property type="term" value="C:endomembrane system"/>
    <property type="evidence" value="ECO:0007669"/>
    <property type="project" value="UniProtKB-SubCell"/>
</dbReference>
<evidence type="ECO:0000256" key="3">
    <source>
        <dbReference type="ARBA" id="ARBA00007577"/>
    </source>
</evidence>
<evidence type="ECO:0000313" key="15">
    <source>
        <dbReference type="EMBL" id="KAK4064147.1"/>
    </source>
</evidence>
<keyword evidence="8" id="KW-1278">Translocase</keyword>
<dbReference type="PROSITE" id="PS50929">
    <property type="entry name" value="ABC_TM1F"/>
    <property type="match status" value="2"/>
</dbReference>
<dbReference type="CDD" id="cd18578">
    <property type="entry name" value="ABC_6TM_Pgp_ABCB1_D2_like"/>
    <property type="match status" value="1"/>
</dbReference>
<evidence type="ECO:0000256" key="5">
    <source>
        <dbReference type="ARBA" id="ARBA00022692"/>
    </source>
</evidence>
<dbReference type="RefSeq" id="XP_062751899.1">
    <property type="nucleotide sequence ID" value="XM_062904049.1"/>
</dbReference>
<feature type="transmembrane region" description="Helical" evidence="12">
    <location>
        <begin position="873"/>
        <end position="895"/>
    </location>
</feature>
<dbReference type="GO" id="GO:0005743">
    <property type="term" value="C:mitochondrial inner membrane"/>
    <property type="evidence" value="ECO:0007669"/>
    <property type="project" value="TreeGrafter"/>
</dbReference>
<comment type="similarity">
    <text evidence="3">Belongs to the ABC transporter superfamily. ABCB family. Multidrug resistance exporter (TC 3.A.1.201) subfamily.</text>
</comment>
<dbReference type="CDD" id="cd18577">
    <property type="entry name" value="ABC_6TM_Pgp_ABCB1_D1_like"/>
    <property type="match status" value="1"/>
</dbReference>
<accession>A0AAE1IAY7</accession>
<keyword evidence="6" id="KW-0547">Nucleotide-binding</keyword>
<evidence type="ECO:0000256" key="1">
    <source>
        <dbReference type="ARBA" id="ARBA00004127"/>
    </source>
</evidence>
<feature type="domain" description="ABC transporter" evidence="13">
    <location>
        <begin position="403"/>
        <end position="648"/>
    </location>
</feature>
<dbReference type="SMART" id="SM00382">
    <property type="entry name" value="AAA"/>
    <property type="match status" value="2"/>
</dbReference>
<feature type="transmembrane region" description="Helical" evidence="12">
    <location>
        <begin position="299"/>
        <end position="319"/>
    </location>
</feature>
<evidence type="ECO:0000256" key="8">
    <source>
        <dbReference type="ARBA" id="ARBA00022967"/>
    </source>
</evidence>
<feature type="transmembrane region" description="Helical" evidence="12">
    <location>
        <begin position="71"/>
        <end position="94"/>
    </location>
</feature>
<dbReference type="SUPFAM" id="SSF52540">
    <property type="entry name" value="P-loop containing nucleoside triphosphate hydrolases"/>
    <property type="match status" value="2"/>
</dbReference>
<organism evidence="15 16">
    <name type="scientific">Trichoderma aggressivum f. europaeum</name>
    <dbReference type="NCBI Taxonomy" id="173218"/>
    <lineage>
        <taxon>Eukaryota</taxon>
        <taxon>Fungi</taxon>
        <taxon>Dikarya</taxon>
        <taxon>Ascomycota</taxon>
        <taxon>Pezizomycotina</taxon>
        <taxon>Sordariomycetes</taxon>
        <taxon>Hypocreomycetidae</taxon>
        <taxon>Hypocreales</taxon>
        <taxon>Hypocreaceae</taxon>
        <taxon>Trichoderma</taxon>
    </lineage>
</organism>
<evidence type="ECO:0000259" key="14">
    <source>
        <dbReference type="PROSITE" id="PS50929"/>
    </source>
</evidence>
<dbReference type="SUPFAM" id="SSF90123">
    <property type="entry name" value="ABC transporter transmembrane region"/>
    <property type="match status" value="2"/>
</dbReference>
<comment type="similarity">
    <text evidence="2">Belongs to the ABC transporter superfamily. ABCB family. MHC peptide exporter (TC 3.A.1.209) subfamily.</text>
</comment>
<dbReference type="Pfam" id="PF00664">
    <property type="entry name" value="ABC_membrane"/>
    <property type="match status" value="2"/>
</dbReference>
<dbReference type="Gene3D" id="3.40.50.300">
    <property type="entry name" value="P-loop containing nucleotide triphosphate hydrolases"/>
    <property type="match status" value="2"/>
</dbReference>
<dbReference type="Proteomes" id="UP001273209">
    <property type="component" value="Unassembled WGS sequence"/>
</dbReference>
<evidence type="ECO:0000259" key="13">
    <source>
        <dbReference type="PROSITE" id="PS50893"/>
    </source>
</evidence>
<protein>
    <submittedName>
        <fullName evidence="15">Uncharacterized protein</fullName>
    </submittedName>
</protein>
<keyword evidence="9 12" id="KW-1133">Transmembrane helix</keyword>
<dbReference type="EMBL" id="JAWRVG010000049">
    <property type="protein sequence ID" value="KAK4064147.1"/>
    <property type="molecule type" value="Genomic_DNA"/>
</dbReference>
<evidence type="ECO:0000256" key="10">
    <source>
        <dbReference type="ARBA" id="ARBA00023136"/>
    </source>
</evidence>
<evidence type="ECO:0000256" key="6">
    <source>
        <dbReference type="ARBA" id="ARBA00022741"/>
    </source>
</evidence>
<feature type="transmembrane region" description="Helical" evidence="12">
    <location>
        <begin position="339"/>
        <end position="359"/>
    </location>
</feature>
<dbReference type="InterPro" id="IPR017871">
    <property type="entry name" value="ABC_transporter-like_CS"/>
</dbReference>
<feature type="transmembrane region" description="Helical" evidence="12">
    <location>
        <begin position="128"/>
        <end position="150"/>
    </location>
</feature>
<feature type="domain" description="ABC transmembrane type-1" evidence="14">
    <location>
        <begin position="81"/>
        <end position="368"/>
    </location>
</feature>
<feature type="transmembrane region" description="Helical" evidence="12">
    <location>
        <begin position="848"/>
        <end position="867"/>
    </location>
</feature>
<dbReference type="InterPro" id="IPR039421">
    <property type="entry name" value="Type_1_exporter"/>
</dbReference>
<evidence type="ECO:0000313" key="16">
    <source>
        <dbReference type="Proteomes" id="UP001273209"/>
    </source>
</evidence>
<keyword evidence="4" id="KW-0813">Transport</keyword>
<dbReference type="Gene3D" id="1.20.1560.10">
    <property type="entry name" value="ABC transporter type 1, transmembrane domain"/>
    <property type="match status" value="2"/>
</dbReference>
<keyword evidence="7" id="KW-0067">ATP-binding</keyword>
<keyword evidence="16" id="KW-1185">Reference proteome</keyword>
<feature type="region of interest" description="Disordered" evidence="11">
    <location>
        <begin position="1"/>
        <end position="43"/>
    </location>
</feature>